<feature type="signal peptide" evidence="1">
    <location>
        <begin position="1"/>
        <end position="20"/>
    </location>
</feature>
<evidence type="ECO:0000256" key="1">
    <source>
        <dbReference type="SAM" id="SignalP"/>
    </source>
</evidence>
<sequence>MKNILLTFAILFSAFVSAQANEVDVKNTINLFFDAFHKQDSVQLKAVATNTVILQTIGADKDGNTVVKTESYSDFIKNIVSIPEEVNFKEKLTSYTIKIDGDMANAWTEYEFWLNGKFSHCGVNSFQLFKDNGEWKIIYLIDTRRKKGCN</sequence>
<dbReference type="EMBL" id="ARZX01000006">
    <property type="protein sequence ID" value="EWH13986.1"/>
    <property type="molecule type" value="Genomic_DNA"/>
</dbReference>
<reference evidence="2 3" key="1">
    <citation type="journal article" date="2014" name="Genome Announc.">
        <title>Draft Genome Sequence of the Carrageenan-Degrading Bacterium Cellulophaga sp. Strain KL-A, Isolated from Decaying Marine Algae.</title>
        <authorList>
            <person name="Shan D."/>
            <person name="Ying J."/>
            <person name="Li X."/>
            <person name="Gao Z."/>
            <person name="Wei G."/>
            <person name="Shao Z."/>
        </authorList>
    </citation>
    <scope>NUCLEOTIDE SEQUENCE [LARGE SCALE GENOMIC DNA]</scope>
    <source>
        <strain evidence="2 3">KL-A</strain>
    </source>
</reference>
<dbReference type="InterPro" id="IPR032710">
    <property type="entry name" value="NTF2-like_dom_sf"/>
</dbReference>
<keyword evidence="3" id="KW-1185">Reference proteome</keyword>
<keyword evidence="1" id="KW-0732">Signal</keyword>
<accession>A0ABN0RQ14</accession>
<feature type="chain" id="PRO_5045354722" description="3-methyl-2-oxobutanoate hydroxymethyltransferase" evidence="1">
    <location>
        <begin position="21"/>
        <end position="150"/>
    </location>
</feature>
<gene>
    <name evidence="2" type="ORF">KLA_06642</name>
</gene>
<dbReference type="Proteomes" id="UP000019275">
    <property type="component" value="Unassembled WGS sequence"/>
</dbReference>
<dbReference type="SUPFAM" id="SSF54427">
    <property type="entry name" value="NTF2-like"/>
    <property type="match status" value="1"/>
</dbReference>
<evidence type="ECO:0000313" key="2">
    <source>
        <dbReference type="EMBL" id="EWH13986.1"/>
    </source>
</evidence>
<dbReference type="RefSeq" id="WP_013622236.1">
    <property type="nucleotide sequence ID" value="NZ_ARZX01000006.1"/>
</dbReference>
<proteinExistence type="predicted"/>
<evidence type="ECO:0000313" key="3">
    <source>
        <dbReference type="Proteomes" id="UP000019275"/>
    </source>
</evidence>
<name>A0ABN0RQ14_9FLAO</name>
<organism evidence="2 3">
    <name type="scientific">Cellulophaga geojensis KL-A</name>
    <dbReference type="NCBI Taxonomy" id="1328323"/>
    <lineage>
        <taxon>Bacteria</taxon>
        <taxon>Pseudomonadati</taxon>
        <taxon>Bacteroidota</taxon>
        <taxon>Flavobacteriia</taxon>
        <taxon>Flavobacteriales</taxon>
        <taxon>Flavobacteriaceae</taxon>
        <taxon>Cellulophaga</taxon>
    </lineage>
</organism>
<dbReference type="Gene3D" id="3.10.450.50">
    <property type="match status" value="1"/>
</dbReference>
<comment type="caution">
    <text evidence="2">The sequence shown here is derived from an EMBL/GenBank/DDBJ whole genome shotgun (WGS) entry which is preliminary data.</text>
</comment>
<protein>
    <recommendedName>
        <fullName evidence="4">3-methyl-2-oxobutanoate hydroxymethyltransferase</fullName>
    </recommendedName>
</protein>
<evidence type="ECO:0008006" key="4">
    <source>
        <dbReference type="Google" id="ProtNLM"/>
    </source>
</evidence>